<keyword evidence="5" id="KW-0539">Nucleus</keyword>
<dbReference type="GO" id="GO:0005634">
    <property type="term" value="C:nucleus"/>
    <property type="evidence" value="ECO:0007669"/>
    <property type="project" value="UniProtKB-SubCell"/>
</dbReference>
<evidence type="ECO:0000256" key="5">
    <source>
        <dbReference type="ARBA" id="ARBA00023242"/>
    </source>
</evidence>
<dbReference type="Proteomes" id="UP001189122">
    <property type="component" value="Unassembled WGS sequence"/>
</dbReference>
<feature type="domain" description="Myb/SANT-like DNA-binding" evidence="8">
    <location>
        <begin position="48"/>
        <end position="121"/>
    </location>
</feature>
<feature type="compositionally biased region" description="Acidic residues" evidence="7">
    <location>
        <begin position="159"/>
        <end position="173"/>
    </location>
</feature>
<name>A0A7I8JH85_SPIIN</name>
<evidence type="ECO:0000256" key="7">
    <source>
        <dbReference type="SAM" id="MobiDB-lite"/>
    </source>
</evidence>
<feature type="coiled-coil region" evidence="6">
    <location>
        <begin position="235"/>
        <end position="279"/>
    </location>
</feature>
<dbReference type="CDD" id="cd12203">
    <property type="entry name" value="GT1"/>
    <property type="match status" value="1"/>
</dbReference>
<dbReference type="GO" id="GO:0006355">
    <property type="term" value="P:regulation of DNA-templated transcription"/>
    <property type="evidence" value="ECO:0007669"/>
    <property type="project" value="UniProtKB-ARBA"/>
</dbReference>
<dbReference type="GO" id="GO:0003677">
    <property type="term" value="F:DNA binding"/>
    <property type="evidence" value="ECO:0007669"/>
    <property type="project" value="UniProtKB-KW"/>
</dbReference>
<feature type="region of interest" description="Disordered" evidence="7">
    <location>
        <begin position="134"/>
        <end position="201"/>
    </location>
</feature>
<gene>
    <name evidence="9" type="ORF">SI7747_13015913</name>
</gene>
<dbReference type="PANTHER" id="PTHR21654:SF84">
    <property type="entry name" value="SI:DKEY-66I24.7"/>
    <property type="match status" value="1"/>
</dbReference>
<dbReference type="AlphaFoldDB" id="A0A7I8JH85"/>
<keyword evidence="10" id="KW-1185">Reference proteome</keyword>
<sequence>MMVSLPLQLGGDMPGIGVGIGLQAQQRKGEETSGKGMGGMAMGGVGNPQWGHQETRDLIAIRAALERDSTAVAARMRERGYRRTPEQCKCKWKNLVNRYKGKETSDPEHGRQCPFFDELHAVFTERAKNMQRHLLESESGGPQGKKKLKRPSGDRSSDDLSDDDAEDDDDSEEDHTSKGKKKRSDRGQPQRPGDKSKSTGNIHELLLEFIQQQQRMEAQWQEMMERRTQERRLFEQEWRQSMEKLERERLMMEQSWREREEQRRMREEARAEKREALLTTLLNKLIHDGL</sequence>
<evidence type="ECO:0000256" key="3">
    <source>
        <dbReference type="ARBA" id="ARBA00023125"/>
    </source>
</evidence>
<evidence type="ECO:0000256" key="1">
    <source>
        <dbReference type="ARBA" id="ARBA00004123"/>
    </source>
</evidence>
<organism evidence="9">
    <name type="scientific">Spirodela intermedia</name>
    <name type="common">Intermediate duckweed</name>
    <dbReference type="NCBI Taxonomy" id="51605"/>
    <lineage>
        <taxon>Eukaryota</taxon>
        <taxon>Viridiplantae</taxon>
        <taxon>Streptophyta</taxon>
        <taxon>Embryophyta</taxon>
        <taxon>Tracheophyta</taxon>
        <taxon>Spermatophyta</taxon>
        <taxon>Magnoliopsida</taxon>
        <taxon>Liliopsida</taxon>
        <taxon>Araceae</taxon>
        <taxon>Lemnoideae</taxon>
        <taxon>Spirodela</taxon>
    </lineage>
</organism>
<accession>A0A7I8JH85</accession>
<reference evidence="9 10" key="1">
    <citation type="submission" date="2019-12" db="EMBL/GenBank/DDBJ databases">
        <authorList>
            <person name="Scholz U."/>
            <person name="Mascher M."/>
            <person name="Fiebig A."/>
        </authorList>
    </citation>
    <scope>NUCLEOTIDE SEQUENCE</scope>
</reference>
<dbReference type="PANTHER" id="PTHR21654">
    <property type="entry name" value="FI21293P1"/>
    <property type="match status" value="1"/>
</dbReference>
<feature type="compositionally biased region" description="Basic and acidic residues" evidence="7">
    <location>
        <begin position="185"/>
        <end position="197"/>
    </location>
</feature>
<evidence type="ECO:0000313" key="9">
    <source>
        <dbReference type="EMBL" id="CAA2630267.1"/>
    </source>
</evidence>
<keyword evidence="3" id="KW-0238">DNA-binding</keyword>
<evidence type="ECO:0000313" key="10">
    <source>
        <dbReference type="Proteomes" id="UP001189122"/>
    </source>
</evidence>
<dbReference type="InterPro" id="IPR044822">
    <property type="entry name" value="Myb_DNA-bind_4"/>
</dbReference>
<keyword evidence="6" id="KW-0175">Coiled coil</keyword>
<dbReference type="EMBL" id="CACRZD030000013">
    <property type="protein sequence ID" value="CAA6669510.1"/>
    <property type="molecule type" value="Genomic_DNA"/>
</dbReference>
<evidence type="ECO:0000256" key="4">
    <source>
        <dbReference type="ARBA" id="ARBA00023163"/>
    </source>
</evidence>
<evidence type="ECO:0000256" key="2">
    <source>
        <dbReference type="ARBA" id="ARBA00023015"/>
    </source>
</evidence>
<dbReference type="EMBL" id="LR743600">
    <property type="protein sequence ID" value="CAA2630267.1"/>
    <property type="molecule type" value="Genomic_DNA"/>
</dbReference>
<evidence type="ECO:0000256" key="6">
    <source>
        <dbReference type="SAM" id="Coils"/>
    </source>
</evidence>
<keyword evidence="4" id="KW-0804">Transcription</keyword>
<comment type="subcellular location">
    <subcellularLocation>
        <location evidence="1">Nucleus</location>
    </subcellularLocation>
</comment>
<evidence type="ECO:0000259" key="8">
    <source>
        <dbReference type="Pfam" id="PF13837"/>
    </source>
</evidence>
<proteinExistence type="predicted"/>
<keyword evidence="2" id="KW-0805">Transcription regulation</keyword>
<dbReference type="Gene3D" id="1.10.10.60">
    <property type="entry name" value="Homeodomain-like"/>
    <property type="match status" value="1"/>
</dbReference>
<protein>
    <recommendedName>
        <fullName evidence="8">Myb/SANT-like DNA-binding domain-containing protein</fullName>
    </recommendedName>
</protein>
<dbReference type="Pfam" id="PF13837">
    <property type="entry name" value="Myb_DNA-bind_4"/>
    <property type="match status" value="1"/>
</dbReference>